<sequence>MDQVGAFFHLGQKEPSSAQMGQKSLPVRSWVFLCWWEGGESPPPPPPCAAAFPTTVGQLKGSQTPRNSWLLDRKEHKKGQEERGHVFRTAADMENTGGPQWGRVTKMQINGLEKVLGEWHKQRAGSGLPRQSSSGEVRRGCWVHWQAKGLEIKHLVQFIVFVFSRFPFSELSRKEREKKTHPTETESGLSS</sequence>
<organism evidence="2 3">
    <name type="scientific">Phrynocephalus forsythii</name>
    <dbReference type="NCBI Taxonomy" id="171643"/>
    <lineage>
        <taxon>Eukaryota</taxon>
        <taxon>Metazoa</taxon>
        <taxon>Chordata</taxon>
        <taxon>Craniata</taxon>
        <taxon>Vertebrata</taxon>
        <taxon>Euteleostomi</taxon>
        <taxon>Lepidosauria</taxon>
        <taxon>Squamata</taxon>
        <taxon>Bifurcata</taxon>
        <taxon>Unidentata</taxon>
        <taxon>Episquamata</taxon>
        <taxon>Toxicofera</taxon>
        <taxon>Iguania</taxon>
        <taxon>Acrodonta</taxon>
        <taxon>Agamidae</taxon>
        <taxon>Agaminae</taxon>
        <taxon>Phrynocephalus</taxon>
    </lineage>
</organism>
<evidence type="ECO:0000256" key="1">
    <source>
        <dbReference type="SAM" id="MobiDB-lite"/>
    </source>
</evidence>
<comment type="caution">
    <text evidence="2">The sequence shown here is derived from an EMBL/GenBank/DDBJ whole genome shotgun (WGS) entry which is preliminary data.</text>
</comment>
<keyword evidence="3" id="KW-1185">Reference proteome</keyword>
<proteinExistence type="predicted"/>
<dbReference type="AlphaFoldDB" id="A0A9Q1AZV0"/>
<accession>A0A9Q1AZV0</accession>
<evidence type="ECO:0000313" key="3">
    <source>
        <dbReference type="Proteomes" id="UP001142489"/>
    </source>
</evidence>
<evidence type="ECO:0000313" key="2">
    <source>
        <dbReference type="EMBL" id="KAJ7324689.1"/>
    </source>
</evidence>
<feature type="compositionally biased region" description="Basic and acidic residues" evidence="1">
    <location>
        <begin position="172"/>
        <end position="184"/>
    </location>
</feature>
<gene>
    <name evidence="2" type="ORF">JRQ81_017709</name>
</gene>
<name>A0A9Q1AZV0_9SAUR</name>
<reference evidence="2" key="1">
    <citation type="journal article" date="2023" name="DNA Res.">
        <title>Chromosome-level genome assembly of Phrynocephalus forsythii using third-generation DNA sequencing and Hi-C analysis.</title>
        <authorList>
            <person name="Qi Y."/>
            <person name="Zhao W."/>
            <person name="Zhao Y."/>
            <person name="Niu C."/>
            <person name="Cao S."/>
            <person name="Zhang Y."/>
        </authorList>
    </citation>
    <scope>NUCLEOTIDE SEQUENCE</scope>
    <source>
        <tissue evidence="2">Muscle</tissue>
    </source>
</reference>
<feature type="region of interest" description="Disordered" evidence="1">
    <location>
        <begin position="172"/>
        <end position="191"/>
    </location>
</feature>
<dbReference type="Proteomes" id="UP001142489">
    <property type="component" value="Unassembled WGS sequence"/>
</dbReference>
<dbReference type="EMBL" id="JAPFRF010000008">
    <property type="protein sequence ID" value="KAJ7324689.1"/>
    <property type="molecule type" value="Genomic_DNA"/>
</dbReference>
<protein>
    <submittedName>
        <fullName evidence="2">Uncharacterized protein</fullName>
    </submittedName>
</protein>